<keyword evidence="3 5" id="KW-0175">Coiled coil</keyword>
<sequence length="390" mass="43045">MDPVVLTLIVVLVFIVGLVAGLGLAIFLQRRNQAQSPTPQALEAKTHELAAAKEELARAQTQADQLRERLGESQQANQTNLSVLNQLHPISTQLRQMTAKVSALEEERHQQYGSLQQQLQVGTTQHQQLLSVTTELATAMKDNRARGSWGELALQRILELSGLHEGSDFTSQLSVATAEKTDRPDVVVHLPQDRQLIIDAKTIGLFDRTDEEEVAAAVASLRNHVRQLSKKSYWQSLPDATEYVVLFLPFDSQLTDCISADPQLLDDALAANIVLAGPTALYAVLKNVAVTWRQTRVHEDAQTILELSTTFYERISVLGNHLENLGKSLNSSVRNYNSMVNSVQSRLLPTGRQLSAYKLAQDQKLEDIAELDSATVQPVAAELTSTETDQ</sequence>
<reference evidence="7 8" key="1">
    <citation type="submission" date="2024-09" db="EMBL/GenBank/DDBJ databases">
        <authorList>
            <person name="Sun Q."/>
            <person name="Mori K."/>
        </authorList>
    </citation>
    <scope>NUCLEOTIDE SEQUENCE [LARGE SCALE GENOMIC DNA]</scope>
    <source>
        <strain evidence="7 8">NCAIM B.02604</strain>
    </source>
</reference>
<dbReference type="RefSeq" id="WP_377458749.1">
    <property type="nucleotide sequence ID" value="NZ_JBHLUB010000027.1"/>
</dbReference>
<evidence type="ECO:0000256" key="1">
    <source>
        <dbReference type="ARBA" id="ARBA00003416"/>
    </source>
</evidence>
<evidence type="ECO:0000313" key="7">
    <source>
        <dbReference type="EMBL" id="MFC0581956.1"/>
    </source>
</evidence>
<comment type="similarity">
    <text evidence="2">Belongs to the RmuC family.</text>
</comment>
<comment type="function">
    <text evidence="1">Involved in DNA recombination.</text>
</comment>
<keyword evidence="4" id="KW-0233">DNA recombination</keyword>
<keyword evidence="6" id="KW-0472">Membrane</keyword>
<dbReference type="EMBL" id="JBHLUB010000027">
    <property type="protein sequence ID" value="MFC0581956.1"/>
    <property type="molecule type" value="Genomic_DNA"/>
</dbReference>
<proteinExistence type="inferred from homology"/>
<evidence type="ECO:0000256" key="3">
    <source>
        <dbReference type="ARBA" id="ARBA00023054"/>
    </source>
</evidence>
<feature type="transmembrane region" description="Helical" evidence="6">
    <location>
        <begin position="6"/>
        <end position="28"/>
    </location>
</feature>
<evidence type="ECO:0000256" key="4">
    <source>
        <dbReference type="ARBA" id="ARBA00023172"/>
    </source>
</evidence>
<dbReference type="Pfam" id="PF02646">
    <property type="entry name" value="RmuC"/>
    <property type="match status" value="1"/>
</dbReference>
<dbReference type="PANTHER" id="PTHR30563">
    <property type="entry name" value="DNA RECOMBINATION PROTEIN RMUC"/>
    <property type="match status" value="1"/>
</dbReference>
<evidence type="ECO:0000256" key="2">
    <source>
        <dbReference type="ARBA" id="ARBA00009840"/>
    </source>
</evidence>
<accession>A0ABV6PA14</accession>
<feature type="coiled-coil region" evidence="5">
    <location>
        <begin position="42"/>
        <end position="76"/>
    </location>
</feature>
<name>A0ABV6PA14_9MICC</name>
<keyword evidence="6" id="KW-0812">Transmembrane</keyword>
<dbReference type="InterPro" id="IPR003798">
    <property type="entry name" value="DNA_recombination_RmuC"/>
</dbReference>
<gene>
    <name evidence="7" type="primary">rmuC</name>
    <name evidence="7" type="ORF">ACFFFR_06110</name>
</gene>
<keyword evidence="8" id="KW-1185">Reference proteome</keyword>
<organism evidence="7 8">
    <name type="scientific">Micrococcoides hystricis</name>
    <dbReference type="NCBI Taxonomy" id="1572761"/>
    <lineage>
        <taxon>Bacteria</taxon>
        <taxon>Bacillati</taxon>
        <taxon>Actinomycetota</taxon>
        <taxon>Actinomycetes</taxon>
        <taxon>Micrococcales</taxon>
        <taxon>Micrococcaceae</taxon>
        <taxon>Micrococcoides</taxon>
    </lineage>
</organism>
<evidence type="ECO:0000313" key="8">
    <source>
        <dbReference type="Proteomes" id="UP001589862"/>
    </source>
</evidence>
<comment type="caution">
    <text evidence="7">The sequence shown here is derived from an EMBL/GenBank/DDBJ whole genome shotgun (WGS) entry which is preliminary data.</text>
</comment>
<protein>
    <submittedName>
        <fullName evidence="7">DNA recombination protein RmuC</fullName>
    </submittedName>
</protein>
<keyword evidence="6" id="KW-1133">Transmembrane helix</keyword>
<dbReference type="Proteomes" id="UP001589862">
    <property type="component" value="Unassembled WGS sequence"/>
</dbReference>
<evidence type="ECO:0000256" key="5">
    <source>
        <dbReference type="SAM" id="Coils"/>
    </source>
</evidence>
<evidence type="ECO:0000256" key="6">
    <source>
        <dbReference type="SAM" id="Phobius"/>
    </source>
</evidence>
<dbReference type="PANTHER" id="PTHR30563:SF0">
    <property type="entry name" value="DNA RECOMBINATION PROTEIN RMUC"/>
    <property type="match status" value="1"/>
</dbReference>